<comment type="subunit">
    <text evidence="4 17">Homodimer.</text>
</comment>
<dbReference type="FunFam" id="3.40.50.920:FF:000003">
    <property type="entry name" value="Transketolase"/>
    <property type="match status" value="1"/>
</dbReference>
<evidence type="ECO:0000256" key="8">
    <source>
        <dbReference type="ARBA" id="ARBA00022842"/>
    </source>
</evidence>
<feature type="binding site" evidence="13">
    <location>
        <position position="474"/>
    </location>
    <ligand>
        <name>substrate</name>
    </ligand>
</feature>
<feature type="domain" description="Transketolase-like pyrimidine-binding" evidence="18">
    <location>
        <begin position="355"/>
        <end position="526"/>
    </location>
</feature>
<dbReference type="AlphaFoldDB" id="I0AG00"/>
<evidence type="ECO:0000256" key="2">
    <source>
        <dbReference type="ARBA" id="ARBA00001941"/>
    </source>
</evidence>
<dbReference type="EMBL" id="CP003418">
    <property type="protein sequence ID" value="AFH47907.1"/>
    <property type="molecule type" value="Genomic_DNA"/>
</dbReference>
<dbReference type="STRING" id="945713.IALB_0195"/>
<dbReference type="SUPFAM" id="SSF52518">
    <property type="entry name" value="Thiamin diphosphate-binding fold (THDP-binding)"/>
    <property type="match status" value="2"/>
</dbReference>
<feature type="binding site" evidence="14">
    <location>
        <position position="71"/>
    </location>
    <ligand>
        <name>thiamine diphosphate</name>
        <dbReference type="ChEBI" id="CHEBI:58937"/>
    </ligand>
</feature>
<dbReference type="InterPro" id="IPR049557">
    <property type="entry name" value="Transketolase_CS"/>
</dbReference>
<dbReference type="PROSITE" id="PS00801">
    <property type="entry name" value="TRANSKETOLASE_1"/>
    <property type="match status" value="1"/>
</dbReference>
<evidence type="ECO:0000256" key="9">
    <source>
        <dbReference type="ARBA" id="ARBA00023052"/>
    </source>
</evidence>
<keyword evidence="7 15" id="KW-0479">Metal-binding</keyword>
<comment type="cofactor">
    <cofactor evidence="14">
        <name>thiamine diphosphate</name>
        <dbReference type="ChEBI" id="CHEBI:58937"/>
    </cofactor>
    <text evidence="14">Binds 1 thiamine pyrophosphate per subunit. During the reaction, the substrate forms a covalent intermediate with the cofactor.</text>
</comment>
<dbReference type="CDD" id="cd07033">
    <property type="entry name" value="TPP_PYR_DXS_TK_like"/>
    <property type="match status" value="1"/>
</dbReference>
<evidence type="ECO:0000256" key="16">
    <source>
        <dbReference type="PIRSR" id="PIRSR605478-5"/>
    </source>
</evidence>
<dbReference type="SMART" id="SM00861">
    <property type="entry name" value="Transket_pyr"/>
    <property type="match status" value="1"/>
</dbReference>
<dbReference type="InterPro" id="IPR009014">
    <property type="entry name" value="Transketo_C/PFOR_II"/>
</dbReference>
<evidence type="ECO:0000256" key="3">
    <source>
        <dbReference type="ARBA" id="ARBA00007131"/>
    </source>
</evidence>
<dbReference type="InterPro" id="IPR055152">
    <property type="entry name" value="Transketolase-like_C_2"/>
</dbReference>
<feature type="binding site" evidence="14">
    <location>
        <position position="190"/>
    </location>
    <ligand>
        <name>thiamine diphosphate</name>
        <dbReference type="ChEBI" id="CHEBI:58937"/>
    </ligand>
</feature>
<feature type="binding site" evidence="14">
    <location>
        <position position="438"/>
    </location>
    <ligand>
        <name>thiamine diphosphate</name>
        <dbReference type="ChEBI" id="CHEBI:58937"/>
    </ligand>
</feature>
<evidence type="ECO:0000256" key="7">
    <source>
        <dbReference type="ARBA" id="ARBA00022723"/>
    </source>
</evidence>
<sequence>MTEPNTSIEQLAINTIRTLSIDAVQKANSGHPGMPLGCAPIAYLLYYKLMKHNPSNPEWINRDRFILSAGHGSMLLYSILHLSGYDLSLDDIKNFRQWGSKTPGHPEYGHTAGVETTTGPLGQGFATAIGMAVARDFLASIFNKDGFNLIDHYIYGICSDGDLMEGISHEAASFAGHHKIEKIIFFYDDNRITIEGKTDLTYSDDVQKRFEAYGWNVYRVNDVNNLSELENAANLAIKNSDKPCLIITRTHIGYGSPNKQDSASAHGAPLGVEEVKLTKKNLGWNYEEEFFIPEEVKKHFAGIKECGNEAEELWRKQFDNYKKKFPSEAGLFEKIFNGDFGDEWEKHLPTFSEAMATRAASGKFLNAVAPYLPTLIGGSADLAESNNTHLKECESFSADNKNGRNIHFGVREHAMGAILNGMSLYGGVIPYGGTFLIFSDYLRPALRLSALMKLRTIFVFTHDSIGLGEDGPTHQPIEQLPSLRAIPNVTVIRPADANETTEAWRFAIKHKGGPVLLVLTRQKLPCFDRTRLTSSKELSKGAYILKETSGNPDIILMASGSEVDLILKASDKLESEGIKARVISFPSWEIFEMQSDEYKRKIFPPEIKARLAVETGVKQGWEKYVGEKGDVICMKTFGASAPDKVLFEKFGFTVENVINKAKEIINNKS</sequence>
<comment type="cofactor">
    <cofactor evidence="15">
        <name>Mg(2+)</name>
        <dbReference type="ChEBI" id="CHEBI:18420"/>
    </cofactor>
    <text evidence="15">Binds 1 Mg(2+) ion per subunit. Can also utilize other divalent metal cations, such as Ca(2+), Mn(2+) and Co(2+).</text>
</comment>
<dbReference type="KEGG" id="ial:IALB_0195"/>
<evidence type="ECO:0000256" key="15">
    <source>
        <dbReference type="PIRSR" id="PIRSR605478-4"/>
    </source>
</evidence>
<evidence type="ECO:0000256" key="10">
    <source>
        <dbReference type="ARBA" id="ARBA00049473"/>
    </source>
</evidence>
<keyword evidence="17" id="KW-0106">Calcium</keyword>
<evidence type="ECO:0000256" key="14">
    <source>
        <dbReference type="PIRSR" id="PIRSR605478-3"/>
    </source>
</evidence>
<keyword evidence="9 14" id="KW-0786">Thiamine pyrophosphate</keyword>
<dbReference type="Pfam" id="PF02779">
    <property type="entry name" value="Transket_pyr"/>
    <property type="match status" value="1"/>
</dbReference>
<dbReference type="RefSeq" id="WP_014559066.1">
    <property type="nucleotide sequence ID" value="NC_017464.1"/>
</dbReference>
<feature type="binding site" evidence="13">
    <location>
        <position position="470"/>
    </location>
    <ligand>
        <name>substrate</name>
    </ligand>
</feature>
<comment type="cofactor">
    <cofactor evidence="2">
        <name>Co(2+)</name>
        <dbReference type="ChEBI" id="CHEBI:48828"/>
    </cofactor>
</comment>
<dbReference type="InterPro" id="IPR005474">
    <property type="entry name" value="Transketolase_N"/>
</dbReference>
<dbReference type="NCBIfam" id="TIGR00232">
    <property type="entry name" value="tktlase_bact"/>
    <property type="match status" value="1"/>
</dbReference>
<evidence type="ECO:0000313" key="20">
    <source>
        <dbReference type="Proteomes" id="UP000007394"/>
    </source>
</evidence>
<dbReference type="PANTHER" id="PTHR43522:SF2">
    <property type="entry name" value="TRANSKETOLASE 1-RELATED"/>
    <property type="match status" value="1"/>
</dbReference>
<feature type="binding site" evidence="13">
    <location>
        <position position="462"/>
    </location>
    <ligand>
        <name>substrate</name>
    </ligand>
</feature>
<feature type="binding site" evidence="15">
    <location>
        <position position="192"/>
    </location>
    <ligand>
        <name>Mg(2+)</name>
        <dbReference type="ChEBI" id="CHEBI:18420"/>
    </ligand>
</feature>
<dbReference type="InterPro" id="IPR029061">
    <property type="entry name" value="THDP-binding"/>
</dbReference>
<evidence type="ECO:0000256" key="11">
    <source>
        <dbReference type="NCBIfam" id="TIGR00232"/>
    </source>
</evidence>
<comment type="function">
    <text evidence="17">Catalyzes the transfer of a two-carbon ketol group from a ketose donor to an aldose acceptor, via a covalent intermediate with the cofactor thiamine pyrophosphate.</text>
</comment>
<dbReference type="FunFam" id="3.40.50.970:FF:000004">
    <property type="entry name" value="Transketolase"/>
    <property type="match status" value="1"/>
</dbReference>
<keyword evidence="8 15" id="KW-0460">Magnesium</keyword>
<feature type="binding site" evidence="15">
    <location>
        <position position="190"/>
    </location>
    <ligand>
        <name>Mg(2+)</name>
        <dbReference type="ChEBI" id="CHEBI:18420"/>
    </ligand>
</feature>
<feature type="binding site" evidence="15">
    <location>
        <position position="160"/>
    </location>
    <ligand>
        <name>Mg(2+)</name>
        <dbReference type="ChEBI" id="CHEBI:18420"/>
    </ligand>
</feature>
<dbReference type="InterPro" id="IPR005478">
    <property type="entry name" value="Transketolase_bac-like"/>
</dbReference>
<feature type="binding site" evidence="14">
    <location>
        <position position="266"/>
    </location>
    <ligand>
        <name>thiamine diphosphate</name>
        <dbReference type="ChEBI" id="CHEBI:58937"/>
    </ligand>
</feature>
<feature type="binding site" evidence="13">
    <location>
        <position position="385"/>
    </location>
    <ligand>
        <name>substrate</name>
    </ligand>
</feature>
<proteinExistence type="inferred from homology"/>
<keyword evidence="6 17" id="KW-0808">Transferase</keyword>
<evidence type="ECO:0000259" key="18">
    <source>
        <dbReference type="SMART" id="SM00861"/>
    </source>
</evidence>
<evidence type="ECO:0000256" key="12">
    <source>
        <dbReference type="PIRSR" id="PIRSR605478-1"/>
    </source>
</evidence>
<accession>I0AG00</accession>
<gene>
    <name evidence="19" type="ordered locus">IALB_0195</name>
</gene>
<dbReference type="PATRIC" id="fig|945713.3.peg.193"/>
<dbReference type="InterPro" id="IPR005475">
    <property type="entry name" value="Transketolase-like_Pyr-bd"/>
</dbReference>
<comment type="cofactor">
    <cofactor evidence="17">
        <name>Mg(2+)</name>
        <dbReference type="ChEBI" id="CHEBI:18420"/>
    </cofactor>
    <cofactor evidence="17">
        <name>Ca(2+)</name>
        <dbReference type="ChEBI" id="CHEBI:29108"/>
    </cofactor>
    <cofactor evidence="17">
        <name>Mn(2+)</name>
        <dbReference type="ChEBI" id="CHEBI:29035"/>
    </cofactor>
    <cofactor evidence="17">
        <name>Co(2+)</name>
        <dbReference type="ChEBI" id="CHEBI:48828"/>
    </cofactor>
    <text evidence="17">Binds 1 Mg(2+) ion per subunit. Can also utilize other divalent metal cations, such as Ca(2+), Mn(2+) and Co(2+).</text>
</comment>
<dbReference type="GO" id="GO:0046872">
    <property type="term" value="F:metal ion binding"/>
    <property type="evidence" value="ECO:0007669"/>
    <property type="project" value="UniProtKB-KW"/>
</dbReference>
<feature type="site" description="Important for catalytic activity" evidence="16">
    <location>
        <position position="31"/>
    </location>
</feature>
<evidence type="ECO:0000256" key="4">
    <source>
        <dbReference type="ARBA" id="ARBA00011738"/>
    </source>
</evidence>
<dbReference type="InterPro" id="IPR033247">
    <property type="entry name" value="Transketolase_fam"/>
</dbReference>
<feature type="binding site" evidence="14">
    <location>
        <begin position="119"/>
        <end position="121"/>
    </location>
    <ligand>
        <name>thiamine diphosphate</name>
        <dbReference type="ChEBI" id="CHEBI:58937"/>
    </ligand>
</feature>
<dbReference type="GO" id="GO:0009052">
    <property type="term" value="P:pentose-phosphate shunt, non-oxidative branch"/>
    <property type="evidence" value="ECO:0007669"/>
    <property type="project" value="UniProtKB-ARBA"/>
</dbReference>
<reference evidence="19 20" key="1">
    <citation type="journal article" date="2012" name="Front. Microbiol.">
        <title>Complete genome of Ignavibacterium album, a metabolically versatile, flagellated, facultative anaerobe from the phylum Chlorobi.</title>
        <authorList>
            <person name="Liu Z."/>
            <person name="Frigaard N.-U."/>
            <person name="Vogl K."/>
            <person name="Iino T."/>
            <person name="Ohkuma M."/>
            <person name="Overmann J."/>
            <person name="Bryant D.A."/>
        </authorList>
    </citation>
    <scope>NUCLEOTIDE SEQUENCE [LARGE SCALE GENOMIC DNA]</scope>
    <source>
        <strain evidence="20">DSM 19864 / JCM 16511 / NBRC 101810 / Mat9-16</strain>
    </source>
</reference>
<dbReference type="Pfam" id="PF00456">
    <property type="entry name" value="Transketolase_N"/>
    <property type="match status" value="1"/>
</dbReference>
<dbReference type="SUPFAM" id="SSF52922">
    <property type="entry name" value="TK C-terminal domain-like"/>
    <property type="match status" value="1"/>
</dbReference>
<evidence type="ECO:0000313" key="19">
    <source>
        <dbReference type="EMBL" id="AFH47907.1"/>
    </source>
</evidence>
<dbReference type="EC" id="2.2.1.1" evidence="5 11"/>
<name>I0AG00_IGNAJ</name>
<dbReference type="GO" id="GO:0005829">
    <property type="term" value="C:cytosol"/>
    <property type="evidence" value="ECO:0007669"/>
    <property type="project" value="TreeGrafter"/>
</dbReference>
<comment type="cofactor">
    <cofactor evidence="1">
        <name>Ca(2+)</name>
        <dbReference type="ChEBI" id="CHEBI:29108"/>
    </cofactor>
</comment>
<feature type="site" description="Important for catalytic activity" evidence="16">
    <location>
        <position position="266"/>
    </location>
</feature>
<organism evidence="19 20">
    <name type="scientific">Ignavibacterium album (strain DSM 19864 / JCM 16511 / NBRC 101810 / Mat9-16)</name>
    <dbReference type="NCBI Taxonomy" id="945713"/>
    <lineage>
        <taxon>Bacteria</taxon>
        <taxon>Pseudomonadati</taxon>
        <taxon>Ignavibacteriota</taxon>
        <taxon>Ignavibacteria</taxon>
        <taxon>Ignavibacteriales</taxon>
        <taxon>Ignavibacteriaceae</taxon>
        <taxon>Ignavibacterium</taxon>
    </lineage>
</organism>
<dbReference type="Gene3D" id="3.40.50.970">
    <property type="match status" value="2"/>
</dbReference>
<keyword evidence="20" id="KW-1185">Reference proteome</keyword>
<protein>
    <recommendedName>
        <fullName evidence="5 11">Transketolase</fullName>
        <ecNumber evidence="5 11">2.2.1.1</ecNumber>
    </recommendedName>
</protein>
<feature type="binding site" evidence="14">
    <location>
        <position position="161"/>
    </location>
    <ligand>
        <name>thiamine diphosphate</name>
        <dbReference type="ChEBI" id="CHEBI:58937"/>
    </ligand>
</feature>
<dbReference type="InterPro" id="IPR020826">
    <property type="entry name" value="Transketolase_BS"/>
</dbReference>
<dbReference type="HOGENOM" id="CLU_009227_0_0_10"/>
<dbReference type="Proteomes" id="UP000007394">
    <property type="component" value="Chromosome"/>
</dbReference>
<evidence type="ECO:0000256" key="13">
    <source>
        <dbReference type="PIRSR" id="PIRSR605478-2"/>
    </source>
</evidence>
<dbReference type="CDD" id="cd02012">
    <property type="entry name" value="TPP_TK"/>
    <property type="match status" value="1"/>
</dbReference>
<dbReference type="PANTHER" id="PTHR43522">
    <property type="entry name" value="TRANSKETOLASE"/>
    <property type="match status" value="1"/>
</dbReference>
<dbReference type="Gene3D" id="3.40.50.920">
    <property type="match status" value="1"/>
</dbReference>
<dbReference type="eggNOG" id="COG0021">
    <property type="taxonomic scope" value="Bacteria"/>
</dbReference>
<evidence type="ECO:0000256" key="6">
    <source>
        <dbReference type="ARBA" id="ARBA00022679"/>
    </source>
</evidence>
<feature type="binding site" evidence="13">
    <location>
        <position position="358"/>
    </location>
    <ligand>
        <name>substrate</name>
    </ligand>
</feature>
<comment type="similarity">
    <text evidence="3 17">Belongs to the transketolase family.</text>
</comment>
<evidence type="ECO:0000256" key="17">
    <source>
        <dbReference type="RuleBase" id="RU004996"/>
    </source>
</evidence>
<evidence type="ECO:0000256" key="5">
    <source>
        <dbReference type="ARBA" id="ARBA00013152"/>
    </source>
</evidence>
<dbReference type="GO" id="GO:0004802">
    <property type="term" value="F:transketolase activity"/>
    <property type="evidence" value="ECO:0007669"/>
    <property type="project" value="UniProtKB-UniRule"/>
</dbReference>
<dbReference type="Pfam" id="PF22613">
    <property type="entry name" value="Transketolase_C_1"/>
    <property type="match status" value="1"/>
</dbReference>
<dbReference type="PROSITE" id="PS00802">
    <property type="entry name" value="TRANSKETOLASE_2"/>
    <property type="match status" value="1"/>
</dbReference>
<comment type="catalytic activity">
    <reaction evidence="10 17">
        <text>D-sedoheptulose 7-phosphate + D-glyceraldehyde 3-phosphate = aldehydo-D-ribose 5-phosphate + D-xylulose 5-phosphate</text>
        <dbReference type="Rhea" id="RHEA:10508"/>
        <dbReference type="ChEBI" id="CHEBI:57483"/>
        <dbReference type="ChEBI" id="CHEBI:57737"/>
        <dbReference type="ChEBI" id="CHEBI:58273"/>
        <dbReference type="ChEBI" id="CHEBI:59776"/>
        <dbReference type="EC" id="2.2.1.1"/>
    </reaction>
</comment>
<feature type="binding site" evidence="13">
    <location>
        <position position="266"/>
    </location>
    <ligand>
        <name>substrate</name>
    </ligand>
</feature>
<dbReference type="FunFam" id="3.40.50.970:FF:000003">
    <property type="entry name" value="Transketolase"/>
    <property type="match status" value="1"/>
</dbReference>
<feature type="binding site" evidence="13">
    <location>
        <position position="521"/>
    </location>
    <ligand>
        <name>substrate</name>
    </ligand>
</feature>
<evidence type="ECO:0000256" key="1">
    <source>
        <dbReference type="ARBA" id="ARBA00001913"/>
    </source>
</evidence>
<dbReference type="OrthoDB" id="8732661at2"/>
<feature type="binding site" evidence="13">
    <location>
        <position position="31"/>
    </location>
    <ligand>
        <name>substrate</name>
    </ligand>
</feature>
<feature type="active site" description="Proton donor" evidence="12">
    <location>
        <position position="412"/>
    </location>
</feature>